<proteinExistence type="inferred from homology"/>
<evidence type="ECO:0000313" key="4">
    <source>
        <dbReference type="Proteomes" id="UP000191154"/>
    </source>
</evidence>
<dbReference type="AlphaFoldDB" id="A0A1S8NHD2"/>
<dbReference type="CDD" id="cd05142">
    <property type="entry name" value="Barstar"/>
    <property type="match status" value="1"/>
</dbReference>
<feature type="domain" description="Barstar (barnase inhibitor)" evidence="2">
    <location>
        <begin position="2"/>
        <end position="83"/>
    </location>
</feature>
<dbReference type="Proteomes" id="UP000191154">
    <property type="component" value="Unassembled WGS sequence"/>
</dbReference>
<protein>
    <submittedName>
        <fullName evidence="3">Barstar</fullName>
    </submittedName>
</protein>
<comment type="caution">
    <text evidence="3">The sequence shown here is derived from an EMBL/GenBank/DDBJ whole genome shotgun (WGS) entry which is preliminary data.</text>
</comment>
<dbReference type="SUPFAM" id="SSF52038">
    <property type="entry name" value="Barstar-related"/>
    <property type="match status" value="1"/>
</dbReference>
<dbReference type="InterPro" id="IPR000468">
    <property type="entry name" value="Barstar"/>
</dbReference>
<comment type="similarity">
    <text evidence="1">Belongs to the barstar family.</text>
</comment>
<reference evidence="3 4" key="1">
    <citation type="submission" date="2016-05" db="EMBL/GenBank/DDBJ databases">
        <title>Microbial solvent formation.</title>
        <authorList>
            <person name="Poehlein A."/>
            <person name="Montoya Solano J.D."/>
            <person name="Flitsch S."/>
            <person name="Krabben P."/>
            <person name="Duerre P."/>
            <person name="Daniel R."/>
        </authorList>
    </citation>
    <scope>NUCLEOTIDE SEQUENCE [LARGE SCALE GENOMIC DNA]</scope>
    <source>
        <strain evidence="3 4">L1-8</strain>
    </source>
</reference>
<evidence type="ECO:0000256" key="1">
    <source>
        <dbReference type="ARBA" id="ARBA00006845"/>
    </source>
</evidence>
<sequence>MNKLILNGKELITIEKLHSILKRDLKLPEYYGENLDALWDCLSGWIDLPLEIEWIDFKISKKLIGGYADDLLQLFYEAQEEFEGFSIIIK</sequence>
<dbReference type="RefSeq" id="WP_077863664.1">
    <property type="nucleotide sequence ID" value="NZ_LZYZ01000001.1"/>
</dbReference>
<evidence type="ECO:0000313" key="3">
    <source>
        <dbReference type="EMBL" id="OOM15885.1"/>
    </source>
</evidence>
<organism evidence="3 4">
    <name type="scientific">Clostridium saccharobutylicum</name>
    <dbReference type="NCBI Taxonomy" id="169679"/>
    <lineage>
        <taxon>Bacteria</taxon>
        <taxon>Bacillati</taxon>
        <taxon>Bacillota</taxon>
        <taxon>Clostridia</taxon>
        <taxon>Eubacteriales</taxon>
        <taxon>Clostridiaceae</taxon>
        <taxon>Clostridium</taxon>
    </lineage>
</organism>
<dbReference type="InterPro" id="IPR035905">
    <property type="entry name" value="Barstar-like_sf"/>
</dbReference>
<gene>
    <name evidence="3" type="ORF">CLOSAC_01560</name>
</gene>
<evidence type="ECO:0000259" key="2">
    <source>
        <dbReference type="Pfam" id="PF01337"/>
    </source>
</evidence>
<dbReference type="EMBL" id="LZYZ01000001">
    <property type="protein sequence ID" value="OOM15885.1"/>
    <property type="molecule type" value="Genomic_DNA"/>
</dbReference>
<accession>A0A1S8NHD2</accession>
<dbReference type="Pfam" id="PF01337">
    <property type="entry name" value="Barstar"/>
    <property type="match status" value="1"/>
</dbReference>
<dbReference type="Gene3D" id="3.30.370.10">
    <property type="entry name" value="Barstar-like"/>
    <property type="match status" value="1"/>
</dbReference>
<name>A0A1S8NHD2_CLOSA</name>